<organism evidence="2 3">
    <name type="scientific">Arsenicicoccus piscis</name>
    <dbReference type="NCBI Taxonomy" id="673954"/>
    <lineage>
        <taxon>Bacteria</taxon>
        <taxon>Bacillati</taxon>
        <taxon>Actinomycetota</taxon>
        <taxon>Actinomycetes</taxon>
        <taxon>Micrococcales</taxon>
        <taxon>Intrasporangiaceae</taxon>
        <taxon>Arsenicicoccus</taxon>
    </lineage>
</organism>
<evidence type="ECO:0000256" key="1">
    <source>
        <dbReference type="SAM" id="MobiDB-lite"/>
    </source>
</evidence>
<dbReference type="Proteomes" id="UP001157109">
    <property type="component" value="Unassembled WGS sequence"/>
</dbReference>
<proteinExistence type="predicted"/>
<feature type="region of interest" description="Disordered" evidence="1">
    <location>
        <begin position="15"/>
        <end position="99"/>
    </location>
</feature>
<sequence length="99" mass="10210">MALLSKMLLDRLHRLGVTGPRPTGRSAHEPRPTDDNLDADASVEGRLDPSTAALMDGAPPGSTSGRAQPERRPRPTGDPDPRSGPGAGASEADATHLPG</sequence>
<dbReference type="EMBL" id="BSUJ01000001">
    <property type="protein sequence ID" value="GMA20751.1"/>
    <property type="molecule type" value="Genomic_DNA"/>
</dbReference>
<reference evidence="3" key="1">
    <citation type="journal article" date="2019" name="Int. J. Syst. Evol. Microbiol.">
        <title>The Global Catalogue of Microorganisms (GCM) 10K type strain sequencing project: providing services to taxonomists for standard genome sequencing and annotation.</title>
        <authorList>
            <consortium name="The Broad Institute Genomics Platform"/>
            <consortium name="The Broad Institute Genome Sequencing Center for Infectious Disease"/>
            <person name="Wu L."/>
            <person name="Ma J."/>
        </authorList>
    </citation>
    <scope>NUCLEOTIDE SEQUENCE [LARGE SCALE GENOMIC DNA]</scope>
    <source>
        <strain evidence="3">NBRC 105830</strain>
    </source>
</reference>
<comment type="caution">
    <text evidence="2">The sequence shown here is derived from an EMBL/GenBank/DDBJ whole genome shotgun (WGS) entry which is preliminary data.</text>
</comment>
<name>A0ABQ6HQV7_9MICO</name>
<feature type="compositionally biased region" description="Basic and acidic residues" evidence="1">
    <location>
        <begin position="68"/>
        <end position="81"/>
    </location>
</feature>
<evidence type="ECO:0000313" key="2">
    <source>
        <dbReference type="EMBL" id="GMA20751.1"/>
    </source>
</evidence>
<gene>
    <name evidence="2" type="ORF">GCM10025862_27720</name>
</gene>
<evidence type="ECO:0000313" key="3">
    <source>
        <dbReference type="Proteomes" id="UP001157109"/>
    </source>
</evidence>
<keyword evidence="3" id="KW-1185">Reference proteome</keyword>
<accession>A0ABQ6HQV7</accession>
<protein>
    <submittedName>
        <fullName evidence="2">Uncharacterized protein</fullName>
    </submittedName>
</protein>
<dbReference type="RefSeq" id="WP_241443988.1">
    <property type="nucleotide sequence ID" value="NZ_BSUJ01000001.1"/>
</dbReference>